<comment type="caution">
    <text evidence="2">The sequence shown here is derived from an EMBL/GenBank/DDBJ whole genome shotgun (WGS) entry which is preliminary data.</text>
</comment>
<sequence>MNYSPPKKPTNLSVSEPLLSEAKALKINLSATFERALTEEVRKQKRLRWRQENKEAVQEANDFAKRNGLFAAKHRVF</sequence>
<accession>A0A432Y5P9</accession>
<gene>
    <name evidence="2" type="ORF">CWI70_06130</name>
</gene>
<reference evidence="3" key="1">
    <citation type="journal article" date="2018" name="Front. Microbiol.">
        <title>Genome-Based Analysis Reveals the Taxonomy and Diversity of the Family Idiomarinaceae.</title>
        <authorList>
            <person name="Liu Y."/>
            <person name="Lai Q."/>
            <person name="Shao Z."/>
        </authorList>
    </citation>
    <scope>NUCLEOTIDE SEQUENCE [LARGE SCALE GENOMIC DNA]</scope>
    <source>
        <strain evidence="3">PO-M2</strain>
    </source>
</reference>
<dbReference type="InterPro" id="IPR009956">
    <property type="entry name" value="Post-segregation_anti-tox_CcdA"/>
</dbReference>
<dbReference type="RefSeq" id="WP_126771481.1">
    <property type="nucleotide sequence ID" value="NZ_JANQBU010000001.1"/>
</dbReference>
<evidence type="ECO:0000256" key="1">
    <source>
        <dbReference type="ARBA" id="ARBA00022649"/>
    </source>
</evidence>
<keyword evidence="3" id="KW-1185">Reference proteome</keyword>
<evidence type="ECO:0000313" key="2">
    <source>
        <dbReference type="EMBL" id="RUO56325.1"/>
    </source>
</evidence>
<dbReference type="Proteomes" id="UP000287649">
    <property type="component" value="Unassembled WGS sequence"/>
</dbReference>
<evidence type="ECO:0000313" key="3">
    <source>
        <dbReference type="Proteomes" id="UP000287649"/>
    </source>
</evidence>
<keyword evidence="1" id="KW-1277">Toxin-antitoxin system</keyword>
<dbReference type="OrthoDB" id="7219749at2"/>
<dbReference type="Pfam" id="PF07362">
    <property type="entry name" value="CcdA"/>
    <property type="match status" value="1"/>
</dbReference>
<name>A0A432Y5P9_9GAMM</name>
<organism evidence="2 3">
    <name type="scientific">Pseudidiomarina homiensis</name>
    <dbReference type="NCBI Taxonomy" id="364198"/>
    <lineage>
        <taxon>Bacteria</taxon>
        <taxon>Pseudomonadati</taxon>
        <taxon>Pseudomonadota</taxon>
        <taxon>Gammaproteobacteria</taxon>
        <taxon>Alteromonadales</taxon>
        <taxon>Idiomarinaceae</taxon>
        <taxon>Pseudidiomarina</taxon>
    </lineage>
</organism>
<proteinExistence type="predicted"/>
<protein>
    <submittedName>
        <fullName evidence="2">Acetoacetyl-CoA synthase</fullName>
    </submittedName>
</protein>
<dbReference type="EMBL" id="PIPX01000001">
    <property type="protein sequence ID" value="RUO56325.1"/>
    <property type="molecule type" value="Genomic_DNA"/>
</dbReference>
<dbReference type="AlphaFoldDB" id="A0A432Y5P9"/>